<dbReference type="Proteomes" id="UP000580250">
    <property type="component" value="Unassembled WGS sequence"/>
</dbReference>
<sequence length="43" mass="5382">MNMNVQKVENTFWDRYLININPLVVMLERLLIKQFIRTLQWEM</sequence>
<dbReference type="AlphaFoldDB" id="A0A6V7UD16"/>
<protein>
    <submittedName>
        <fullName evidence="1">Uncharacterized protein</fullName>
    </submittedName>
</protein>
<dbReference type="EMBL" id="CAJEWN010000055">
    <property type="protein sequence ID" value="CAD2154246.1"/>
    <property type="molecule type" value="Genomic_DNA"/>
</dbReference>
<name>A0A6V7UD16_MELEN</name>
<reference evidence="1 2" key="1">
    <citation type="submission" date="2020-08" db="EMBL/GenBank/DDBJ databases">
        <authorList>
            <person name="Koutsovoulos G."/>
            <person name="Danchin GJ E."/>
        </authorList>
    </citation>
    <scope>NUCLEOTIDE SEQUENCE [LARGE SCALE GENOMIC DNA]</scope>
</reference>
<organism evidence="1 2">
    <name type="scientific">Meloidogyne enterolobii</name>
    <name type="common">Root-knot nematode worm</name>
    <name type="synonym">Meloidogyne mayaguensis</name>
    <dbReference type="NCBI Taxonomy" id="390850"/>
    <lineage>
        <taxon>Eukaryota</taxon>
        <taxon>Metazoa</taxon>
        <taxon>Ecdysozoa</taxon>
        <taxon>Nematoda</taxon>
        <taxon>Chromadorea</taxon>
        <taxon>Rhabditida</taxon>
        <taxon>Tylenchina</taxon>
        <taxon>Tylenchomorpha</taxon>
        <taxon>Tylenchoidea</taxon>
        <taxon>Meloidogynidae</taxon>
        <taxon>Meloidogyninae</taxon>
        <taxon>Meloidogyne</taxon>
    </lineage>
</organism>
<gene>
    <name evidence="1" type="ORF">MENT_LOCUS11432</name>
</gene>
<comment type="caution">
    <text evidence="1">The sequence shown here is derived from an EMBL/GenBank/DDBJ whole genome shotgun (WGS) entry which is preliminary data.</text>
</comment>
<evidence type="ECO:0000313" key="1">
    <source>
        <dbReference type="EMBL" id="CAD2154246.1"/>
    </source>
</evidence>
<evidence type="ECO:0000313" key="2">
    <source>
        <dbReference type="Proteomes" id="UP000580250"/>
    </source>
</evidence>
<proteinExistence type="predicted"/>
<accession>A0A6V7UD16</accession>